<evidence type="ECO:0000256" key="2">
    <source>
        <dbReference type="ARBA" id="ARBA00022723"/>
    </source>
</evidence>
<keyword evidence="1" id="KW-0519">Myristate</keyword>
<name>A0AB34JTT7_PRYPA</name>
<keyword evidence="3 9" id="KW-0547">Nucleotide-binding</keyword>
<proteinExistence type="predicted"/>
<dbReference type="GO" id="GO:0005737">
    <property type="term" value="C:cytoplasm"/>
    <property type="evidence" value="ECO:0007669"/>
    <property type="project" value="TreeGrafter"/>
</dbReference>
<dbReference type="SMART" id="SM00275">
    <property type="entry name" value="G_alpha"/>
    <property type="match status" value="1"/>
</dbReference>
<sequence>MGCGGSKEAEEDHSAEDAASKQLEARLEREQKEEDAITKLLVLGTGESGKSTVFKQMKILYAVPDPPAKFILVCRANLFGNAHAVAGGMKVLGINYGTPEGQAAAEKILVLPPDGNADITPDLAEAFITMYKDPGVDEAIERAAEFQLNDSTRYFWERAEELLKPDYLPSEQDVLRARVRTTGIVQQNFQIGERKYLMFDVGGQRNERRKWIHCFDNVTAVIFVTAISEYDQVLYEDASTNRMDEAVTLFEQICNHQSFVKTSMILFLNKRDLFAIKLEKDKREHPLTAWDPQATTGRNYDDGIRYIISKFVQLNKDPANRQVYCHATCATDTNNVSFVMDSVFDVVLKENLRRMQRADLGKMLDAGGGTGKSGVKTGPGVWAPSDQGKIILCAAYYTDNLSERKVLTTDGALSDLPGVEMMLGRVLPEDFMWLMELGKDIPVLPITKAEIGSFKGNFKEACAKLRELLGLGPEGDLGFLYDTPIYLEHSKHTLLVCVKCLPESNMNGPWGLGFKGTWVTHEDFENPHYKKYAAVTETVSAPAKGEEFNPFAANPVGFRWFKGVGLFTAAANKIPDKGVYLGIFKVVSTPLGFKIMVNEHNRIMIPIIYLTENQLTEEEKIWMHGVRIRENLGIDLLEGGKPNMGWLGPEMSGEEGATFKEKLAWAVGEAKSRLGLEDKDPLGFYYDAELLQVDEKCNLQILLYGSLAKEEADVLPGHIWMERAFLEIQNMKYYCPNVLRALLKEQQGMVNEYLNLDDGSSLRPEDVIALRKKRDEIKERLNNAVNLVTPLKWVNRVIMWCADKMPSFGDKILKEYPNAPVYKTKNGAPTTEYDVPASIAANSDIAKTVVSKAIAANVGITQTNLARDKLLEKYAK</sequence>
<keyword evidence="13" id="KW-1185">Reference proteome</keyword>
<dbReference type="GO" id="GO:0046872">
    <property type="term" value="F:metal ion binding"/>
    <property type="evidence" value="ECO:0007669"/>
    <property type="project" value="UniProtKB-KW"/>
</dbReference>
<evidence type="ECO:0000256" key="7">
    <source>
        <dbReference type="ARBA" id="ARBA00023224"/>
    </source>
</evidence>
<dbReference type="SUPFAM" id="SSF47895">
    <property type="entry name" value="Transducin (alpha subunit), insertion domain"/>
    <property type="match status" value="1"/>
</dbReference>
<evidence type="ECO:0000256" key="5">
    <source>
        <dbReference type="ARBA" id="ARBA00023134"/>
    </source>
</evidence>
<evidence type="ECO:0000256" key="10">
    <source>
        <dbReference type="PIRSR" id="PIRSR601019-2"/>
    </source>
</evidence>
<keyword evidence="8" id="KW-0449">Lipoprotein</keyword>
<comment type="caution">
    <text evidence="12">The sequence shown here is derived from an EMBL/GenBank/DDBJ whole genome shotgun (WGS) entry which is preliminary data.</text>
</comment>
<dbReference type="EMBL" id="JBGBPQ010000004">
    <property type="protein sequence ID" value="KAL1525109.1"/>
    <property type="molecule type" value="Genomic_DNA"/>
</dbReference>
<dbReference type="Gene3D" id="3.40.50.300">
    <property type="entry name" value="P-loop containing nucleotide triphosphate hydrolases"/>
    <property type="match status" value="1"/>
</dbReference>
<feature type="binding site" evidence="9">
    <location>
        <begin position="47"/>
        <end position="52"/>
    </location>
    <ligand>
        <name>GTP</name>
        <dbReference type="ChEBI" id="CHEBI:37565"/>
    </ligand>
</feature>
<dbReference type="PRINTS" id="PR00318">
    <property type="entry name" value="GPROTEINA"/>
</dbReference>
<dbReference type="Pfam" id="PF00503">
    <property type="entry name" value="G-alpha"/>
    <property type="match status" value="1"/>
</dbReference>
<feature type="region of interest" description="Disordered" evidence="11">
    <location>
        <begin position="1"/>
        <end position="30"/>
    </location>
</feature>
<keyword evidence="7" id="KW-0807">Transducer</keyword>
<evidence type="ECO:0000256" key="1">
    <source>
        <dbReference type="ARBA" id="ARBA00022707"/>
    </source>
</evidence>
<dbReference type="Gene3D" id="1.10.400.10">
    <property type="entry name" value="GI Alpha 1, domain 2-like"/>
    <property type="match status" value="1"/>
</dbReference>
<feature type="binding site" evidence="9">
    <location>
        <begin position="175"/>
        <end position="181"/>
    </location>
    <ligand>
        <name>GTP</name>
        <dbReference type="ChEBI" id="CHEBI:37565"/>
    </ligand>
</feature>
<dbReference type="CDD" id="cd00066">
    <property type="entry name" value="G-alpha"/>
    <property type="match status" value="1"/>
</dbReference>
<dbReference type="GO" id="GO:0031683">
    <property type="term" value="F:G-protein beta/gamma-subunit complex binding"/>
    <property type="evidence" value="ECO:0007669"/>
    <property type="project" value="InterPro"/>
</dbReference>
<dbReference type="GO" id="GO:0003924">
    <property type="term" value="F:GTPase activity"/>
    <property type="evidence" value="ECO:0007669"/>
    <property type="project" value="InterPro"/>
</dbReference>
<organism evidence="12 13">
    <name type="scientific">Prymnesium parvum</name>
    <name type="common">Toxic golden alga</name>
    <dbReference type="NCBI Taxonomy" id="97485"/>
    <lineage>
        <taxon>Eukaryota</taxon>
        <taxon>Haptista</taxon>
        <taxon>Haptophyta</taxon>
        <taxon>Prymnesiophyceae</taxon>
        <taxon>Prymnesiales</taxon>
        <taxon>Prymnesiaceae</taxon>
        <taxon>Prymnesium</taxon>
    </lineage>
</organism>
<dbReference type="FunFam" id="3.40.50.300:FF:003800">
    <property type="entry name" value="Guanine nucleotide-binding protein G(k) subunit alpha"/>
    <property type="match status" value="1"/>
</dbReference>
<evidence type="ECO:0000256" key="11">
    <source>
        <dbReference type="SAM" id="MobiDB-lite"/>
    </source>
</evidence>
<protein>
    <submittedName>
        <fullName evidence="12">Uncharacterized protein</fullName>
    </submittedName>
</protein>
<evidence type="ECO:0000313" key="12">
    <source>
        <dbReference type="EMBL" id="KAL1525109.1"/>
    </source>
</evidence>
<feature type="binding site" evidence="10">
    <location>
        <position position="51"/>
    </location>
    <ligand>
        <name>Mg(2+)</name>
        <dbReference type="ChEBI" id="CHEBI:18420"/>
    </ligand>
</feature>
<feature type="binding site" evidence="10">
    <location>
        <position position="181"/>
    </location>
    <ligand>
        <name>Mg(2+)</name>
        <dbReference type="ChEBI" id="CHEBI:18420"/>
    </ligand>
</feature>
<dbReference type="PROSITE" id="PS51882">
    <property type="entry name" value="G_ALPHA"/>
    <property type="match status" value="1"/>
</dbReference>
<dbReference type="AlphaFoldDB" id="A0AB34JTT7"/>
<evidence type="ECO:0000256" key="3">
    <source>
        <dbReference type="ARBA" id="ARBA00022741"/>
    </source>
</evidence>
<dbReference type="Proteomes" id="UP001515480">
    <property type="component" value="Unassembled WGS sequence"/>
</dbReference>
<dbReference type="GO" id="GO:0005525">
    <property type="term" value="F:GTP binding"/>
    <property type="evidence" value="ECO:0007669"/>
    <property type="project" value="UniProtKB-KW"/>
</dbReference>
<dbReference type="PANTHER" id="PTHR10218:SF243">
    <property type="entry name" value="GUANINE NUCLEOTIDE-BINDING PROTEIN ALPHA-7 SUBUNIT"/>
    <property type="match status" value="1"/>
</dbReference>
<evidence type="ECO:0000256" key="6">
    <source>
        <dbReference type="ARBA" id="ARBA00023139"/>
    </source>
</evidence>
<dbReference type="GO" id="GO:0007188">
    <property type="term" value="P:adenylate cyclase-modulating G protein-coupled receptor signaling pathway"/>
    <property type="evidence" value="ECO:0007669"/>
    <property type="project" value="TreeGrafter"/>
</dbReference>
<feature type="binding site" evidence="9">
    <location>
        <begin position="269"/>
        <end position="272"/>
    </location>
    <ligand>
        <name>GTP</name>
        <dbReference type="ChEBI" id="CHEBI:37565"/>
    </ligand>
</feature>
<dbReference type="PANTHER" id="PTHR10218">
    <property type="entry name" value="GTP-BINDING PROTEIN ALPHA SUBUNIT"/>
    <property type="match status" value="1"/>
</dbReference>
<accession>A0AB34JTT7</accession>
<feature type="compositionally biased region" description="Basic and acidic residues" evidence="11">
    <location>
        <begin position="7"/>
        <end position="30"/>
    </location>
</feature>
<evidence type="ECO:0000256" key="4">
    <source>
        <dbReference type="ARBA" id="ARBA00022842"/>
    </source>
</evidence>
<dbReference type="SUPFAM" id="SSF52540">
    <property type="entry name" value="P-loop containing nucleoside triphosphate hydrolases"/>
    <property type="match status" value="1"/>
</dbReference>
<dbReference type="GO" id="GO:0005834">
    <property type="term" value="C:heterotrimeric G-protein complex"/>
    <property type="evidence" value="ECO:0007669"/>
    <property type="project" value="TreeGrafter"/>
</dbReference>
<reference evidence="12 13" key="1">
    <citation type="journal article" date="2024" name="Science">
        <title>Giant polyketide synthase enzymes in the biosynthesis of giant marine polyether toxins.</title>
        <authorList>
            <person name="Fallon T.R."/>
            <person name="Shende V.V."/>
            <person name="Wierzbicki I.H."/>
            <person name="Pendleton A.L."/>
            <person name="Watervoot N.F."/>
            <person name="Auber R.P."/>
            <person name="Gonzalez D.J."/>
            <person name="Wisecaver J.H."/>
            <person name="Moore B.S."/>
        </authorList>
    </citation>
    <scope>NUCLEOTIDE SEQUENCE [LARGE SCALE GENOMIC DNA]</scope>
    <source>
        <strain evidence="12 13">12B1</strain>
    </source>
</reference>
<dbReference type="GO" id="GO:0001664">
    <property type="term" value="F:G protein-coupled receptor binding"/>
    <property type="evidence" value="ECO:0007669"/>
    <property type="project" value="TreeGrafter"/>
</dbReference>
<evidence type="ECO:0000256" key="8">
    <source>
        <dbReference type="ARBA" id="ARBA00023288"/>
    </source>
</evidence>
<keyword evidence="4 10" id="KW-0460">Magnesium</keyword>
<feature type="binding site" evidence="9">
    <location>
        <begin position="150"/>
        <end position="151"/>
    </location>
    <ligand>
        <name>GTP</name>
        <dbReference type="ChEBI" id="CHEBI:37565"/>
    </ligand>
</feature>
<keyword evidence="5 9" id="KW-0342">GTP-binding</keyword>
<keyword evidence="6" id="KW-0564">Palmitate</keyword>
<dbReference type="InterPro" id="IPR001019">
    <property type="entry name" value="Gprotein_alpha_su"/>
</dbReference>
<feature type="binding site" evidence="9">
    <location>
        <position position="330"/>
    </location>
    <ligand>
        <name>GTP</name>
        <dbReference type="ChEBI" id="CHEBI:37565"/>
    </ligand>
</feature>
<dbReference type="InterPro" id="IPR011025">
    <property type="entry name" value="GproteinA_insert"/>
</dbReference>
<evidence type="ECO:0000256" key="9">
    <source>
        <dbReference type="PIRSR" id="PIRSR601019-1"/>
    </source>
</evidence>
<evidence type="ECO:0000313" key="13">
    <source>
        <dbReference type="Proteomes" id="UP001515480"/>
    </source>
</evidence>
<keyword evidence="2 10" id="KW-0479">Metal-binding</keyword>
<gene>
    <name evidence="12" type="ORF">AB1Y20_019981</name>
</gene>
<dbReference type="InterPro" id="IPR027417">
    <property type="entry name" value="P-loop_NTPase"/>
</dbReference>
<feature type="binding site" evidence="9">
    <location>
        <begin position="200"/>
        <end position="204"/>
    </location>
    <ligand>
        <name>GTP</name>
        <dbReference type="ChEBI" id="CHEBI:37565"/>
    </ligand>
</feature>